<dbReference type="OrthoDB" id="432483at2759"/>
<feature type="domain" description="Protein kinase" evidence="10">
    <location>
        <begin position="107"/>
        <end position="399"/>
    </location>
</feature>
<dbReference type="EC" id="2.7.11.1" evidence="1"/>
<feature type="compositionally biased region" description="Low complexity" evidence="9">
    <location>
        <begin position="54"/>
        <end position="66"/>
    </location>
</feature>
<evidence type="ECO:0000313" key="12">
    <source>
        <dbReference type="Proteomes" id="UP000650833"/>
    </source>
</evidence>
<evidence type="ECO:0000256" key="6">
    <source>
        <dbReference type="ARBA" id="ARBA00022840"/>
    </source>
</evidence>
<evidence type="ECO:0000259" key="10">
    <source>
        <dbReference type="PROSITE" id="PS50011"/>
    </source>
</evidence>
<evidence type="ECO:0000256" key="2">
    <source>
        <dbReference type="ARBA" id="ARBA00022527"/>
    </source>
</evidence>
<dbReference type="InterPro" id="IPR000719">
    <property type="entry name" value="Prot_kinase_dom"/>
</dbReference>
<dbReference type="CDD" id="cd05574">
    <property type="entry name" value="STKc_phototropin_like"/>
    <property type="match status" value="1"/>
</dbReference>
<evidence type="ECO:0000256" key="1">
    <source>
        <dbReference type="ARBA" id="ARBA00012513"/>
    </source>
</evidence>
<keyword evidence="2" id="KW-0723">Serine/threonine-protein kinase</keyword>
<dbReference type="Gene3D" id="3.30.200.20">
    <property type="entry name" value="Phosphorylase Kinase, domain 1"/>
    <property type="match status" value="1"/>
</dbReference>
<dbReference type="PROSITE" id="PS50011">
    <property type="entry name" value="PROTEIN_KINASE_DOM"/>
    <property type="match status" value="1"/>
</dbReference>
<dbReference type="Pfam" id="PF00069">
    <property type="entry name" value="Pkinase"/>
    <property type="match status" value="1"/>
</dbReference>
<dbReference type="InterPro" id="IPR011009">
    <property type="entry name" value="Kinase-like_dom_sf"/>
</dbReference>
<keyword evidence="12" id="KW-1185">Reference proteome</keyword>
<evidence type="ECO:0000256" key="4">
    <source>
        <dbReference type="ARBA" id="ARBA00022741"/>
    </source>
</evidence>
<evidence type="ECO:0000256" key="7">
    <source>
        <dbReference type="ARBA" id="ARBA00047899"/>
    </source>
</evidence>
<dbReference type="Gene3D" id="1.10.510.10">
    <property type="entry name" value="Transferase(Phosphotransferase) domain 1"/>
    <property type="match status" value="1"/>
</dbReference>
<evidence type="ECO:0000256" key="5">
    <source>
        <dbReference type="ARBA" id="ARBA00022777"/>
    </source>
</evidence>
<organism evidence="11 12">
    <name type="scientific">Mucor plumbeus</name>
    <dbReference type="NCBI Taxonomy" id="97098"/>
    <lineage>
        <taxon>Eukaryota</taxon>
        <taxon>Fungi</taxon>
        <taxon>Fungi incertae sedis</taxon>
        <taxon>Mucoromycota</taxon>
        <taxon>Mucoromycotina</taxon>
        <taxon>Mucoromycetes</taxon>
        <taxon>Mucorales</taxon>
        <taxon>Mucorineae</taxon>
        <taxon>Mucoraceae</taxon>
        <taxon>Mucor</taxon>
    </lineage>
</organism>
<feature type="non-terminal residue" evidence="11">
    <location>
        <position position="1"/>
    </location>
</feature>
<sequence length="479" mass="53959">MSLPSSPAPCYQPDKLFQNKVKLSNRALDVISSVEHSNVLRRVSSVPNTADYFTSSTSSSSSSNSTLEDLAPPLPLQVHSTPTSPRPSLRSSYSLQKDSVQVGPTDFEKVRLLGKGDVGRVYLVKHKETKKLYALKVLSKKEMIKRNKIKRAMAEQAILSSANHPFIVPLYHSFQSNQYLYFCMEFCVGGEFFRALQNRPGRVLKENEAKFYAAEVVAALEYLHLMGIVFRDLKPENILLHESGHLMLSDFDLSIQSPTAALPTLVQPNSPFSRQPMLDTRSCMNLRTNSFVGTEEYLAPEVIRGNGHTSTVDWWTLGILVYEMICGYTPFKGPTRDDTFELILNQTVEFPDYSSNPYYRGPGLSSYCKSFIRKLLCKNEKKRLGARAGASEVKSHSFFKSINFALLRNMKPPIIPNKDNPIRAIHFNRLKESVSFDLHADNSNQDITPTTPPVTDDDDDPFVSFNSGRTLLIYCNICR</sequence>
<dbReference type="AlphaFoldDB" id="A0A8H7QI38"/>
<evidence type="ECO:0000256" key="9">
    <source>
        <dbReference type="SAM" id="MobiDB-lite"/>
    </source>
</evidence>
<gene>
    <name evidence="11" type="ORF">INT46_003593</name>
</gene>
<dbReference type="Proteomes" id="UP000650833">
    <property type="component" value="Unassembled WGS sequence"/>
</dbReference>
<comment type="catalytic activity">
    <reaction evidence="7">
        <text>L-threonyl-[protein] + ATP = O-phospho-L-threonyl-[protein] + ADP + H(+)</text>
        <dbReference type="Rhea" id="RHEA:46608"/>
        <dbReference type="Rhea" id="RHEA-COMP:11060"/>
        <dbReference type="Rhea" id="RHEA-COMP:11605"/>
        <dbReference type="ChEBI" id="CHEBI:15378"/>
        <dbReference type="ChEBI" id="CHEBI:30013"/>
        <dbReference type="ChEBI" id="CHEBI:30616"/>
        <dbReference type="ChEBI" id="CHEBI:61977"/>
        <dbReference type="ChEBI" id="CHEBI:456216"/>
        <dbReference type="EC" id="2.7.11.1"/>
    </reaction>
</comment>
<keyword evidence="5" id="KW-0418">Kinase</keyword>
<dbReference type="GO" id="GO:0004674">
    <property type="term" value="F:protein serine/threonine kinase activity"/>
    <property type="evidence" value="ECO:0007669"/>
    <property type="project" value="UniProtKB-KW"/>
</dbReference>
<dbReference type="FunFam" id="3.30.200.20:FF:001236">
    <property type="entry name" value="AGC/RSK protein kinase"/>
    <property type="match status" value="1"/>
</dbReference>
<evidence type="ECO:0000256" key="3">
    <source>
        <dbReference type="ARBA" id="ARBA00022679"/>
    </source>
</evidence>
<comment type="caution">
    <text evidence="11">The sequence shown here is derived from an EMBL/GenBank/DDBJ whole genome shotgun (WGS) entry which is preliminary data.</text>
</comment>
<dbReference type="GO" id="GO:0005524">
    <property type="term" value="F:ATP binding"/>
    <property type="evidence" value="ECO:0007669"/>
    <property type="project" value="UniProtKB-KW"/>
</dbReference>
<dbReference type="SUPFAM" id="SSF56112">
    <property type="entry name" value="Protein kinase-like (PK-like)"/>
    <property type="match status" value="1"/>
</dbReference>
<evidence type="ECO:0000313" key="11">
    <source>
        <dbReference type="EMBL" id="KAG2193067.1"/>
    </source>
</evidence>
<comment type="catalytic activity">
    <reaction evidence="8">
        <text>L-seryl-[protein] + ATP = O-phospho-L-seryl-[protein] + ADP + H(+)</text>
        <dbReference type="Rhea" id="RHEA:17989"/>
        <dbReference type="Rhea" id="RHEA-COMP:9863"/>
        <dbReference type="Rhea" id="RHEA-COMP:11604"/>
        <dbReference type="ChEBI" id="CHEBI:15378"/>
        <dbReference type="ChEBI" id="CHEBI:29999"/>
        <dbReference type="ChEBI" id="CHEBI:30616"/>
        <dbReference type="ChEBI" id="CHEBI:83421"/>
        <dbReference type="ChEBI" id="CHEBI:456216"/>
        <dbReference type="EC" id="2.7.11.1"/>
    </reaction>
</comment>
<dbReference type="SMART" id="SM00220">
    <property type="entry name" value="S_TKc"/>
    <property type="match status" value="1"/>
</dbReference>
<dbReference type="EMBL" id="JAEPRC010000676">
    <property type="protein sequence ID" value="KAG2193067.1"/>
    <property type="molecule type" value="Genomic_DNA"/>
</dbReference>
<name>A0A8H7QI38_9FUNG</name>
<keyword evidence="3" id="KW-0808">Transferase</keyword>
<protein>
    <recommendedName>
        <fullName evidence="1">non-specific serine/threonine protein kinase</fullName>
        <ecNumber evidence="1">2.7.11.1</ecNumber>
    </recommendedName>
</protein>
<feature type="region of interest" description="Disordered" evidence="9">
    <location>
        <begin position="52"/>
        <end position="97"/>
    </location>
</feature>
<dbReference type="FunFam" id="1.10.510.10:FF:000121">
    <property type="entry name" value="Serine/threonine-protein kinase nrc-2"/>
    <property type="match status" value="1"/>
</dbReference>
<keyword evidence="4" id="KW-0547">Nucleotide-binding</keyword>
<evidence type="ECO:0000256" key="8">
    <source>
        <dbReference type="ARBA" id="ARBA00048679"/>
    </source>
</evidence>
<accession>A0A8H7QI38</accession>
<keyword evidence="6" id="KW-0067">ATP-binding</keyword>
<reference evidence="11" key="1">
    <citation type="submission" date="2020-12" db="EMBL/GenBank/DDBJ databases">
        <title>Metabolic potential, ecology and presence of endohyphal bacteria is reflected in genomic diversity of Mucoromycotina.</title>
        <authorList>
            <person name="Muszewska A."/>
            <person name="Okrasinska A."/>
            <person name="Steczkiewicz K."/>
            <person name="Drgas O."/>
            <person name="Orlowska M."/>
            <person name="Perlinska-Lenart U."/>
            <person name="Aleksandrzak-Piekarczyk T."/>
            <person name="Szatraj K."/>
            <person name="Zielenkiewicz U."/>
            <person name="Pilsyk S."/>
            <person name="Malc E."/>
            <person name="Mieczkowski P."/>
            <person name="Kruszewska J.S."/>
            <person name="Biernat P."/>
            <person name="Pawlowska J."/>
        </authorList>
    </citation>
    <scope>NUCLEOTIDE SEQUENCE</scope>
    <source>
        <strain evidence="11">CBS 226.32</strain>
    </source>
</reference>
<dbReference type="PANTHER" id="PTHR45637">
    <property type="entry name" value="FLIPPASE KINASE 1-RELATED"/>
    <property type="match status" value="1"/>
</dbReference>
<proteinExistence type="predicted"/>
<feature type="compositionally biased region" description="Low complexity" evidence="9">
    <location>
        <begin position="80"/>
        <end position="95"/>
    </location>
</feature>